<accession>A0A975XUL2</accession>
<evidence type="ECO:0000313" key="2">
    <source>
        <dbReference type="Proteomes" id="UP000683428"/>
    </source>
</evidence>
<dbReference type="EMBL" id="CP064782">
    <property type="protein sequence ID" value="QWT48902.1"/>
    <property type="molecule type" value="Genomic_DNA"/>
</dbReference>
<dbReference type="InterPro" id="IPR021853">
    <property type="entry name" value="DUF3460"/>
</dbReference>
<dbReference type="AlphaFoldDB" id="A0A975XUL2"/>
<proteinExistence type="predicted"/>
<gene>
    <name evidence="1" type="ORF">Azoinq_13920</name>
</gene>
<sequence length="63" mass="7426">MAIYESEHTKFMREQLAQHPEWVEDQRQGRALWWDKDLSPAEQAGFQAAKVAQKSYPYDVNSK</sequence>
<protein>
    <submittedName>
        <fullName evidence="1">DUF3460 family protein</fullName>
    </submittedName>
</protein>
<organism evidence="1 2">
    <name type="scientific">Azospira inquinata</name>
    <dbReference type="NCBI Taxonomy" id="2785627"/>
    <lineage>
        <taxon>Bacteria</taxon>
        <taxon>Pseudomonadati</taxon>
        <taxon>Pseudomonadota</taxon>
        <taxon>Betaproteobacteria</taxon>
        <taxon>Rhodocyclales</taxon>
        <taxon>Rhodocyclaceae</taxon>
        <taxon>Azospira</taxon>
    </lineage>
</organism>
<name>A0A975XUL2_9RHOO</name>
<dbReference type="Proteomes" id="UP000683428">
    <property type="component" value="Chromosome"/>
</dbReference>
<dbReference type="Pfam" id="PF11943">
    <property type="entry name" value="DUF3460"/>
    <property type="match status" value="1"/>
</dbReference>
<evidence type="ECO:0000313" key="1">
    <source>
        <dbReference type="EMBL" id="QWT48902.1"/>
    </source>
</evidence>
<dbReference type="RefSeq" id="WP_216128304.1">
    <property type="nucleotide sequence ID" value="NZ_CP064782.1"/>
</dbReference>
<dbReference type="KEGG" id="aiq:Azoinq_13920"/>
<keyword evidence="2" id="KW-1185">Reference proteome</keyword>
<reference evidence="1" key="1">
    <citation type="submission" date="2020-11" db="EMBL/GenBank/DDBJ databases">
        <title>Azospira inquinata sp. nov.</title>
        <authorList>
            <person name="Moe W.M."/>
            <person name="Mikes M.C."/>
        </authorList>
    </citation>
    <scope>NUCLEOTIDE SEQUENCE</scope>
    <source>
        <strain evidence="1">Azo-3</strain>
    </source>
</reference>